<gene>
    <name evidence="1" type="ORF">BJ508DRAFT_311839</name>
</gene>
<keyword evidence="2" id="KW-1185">Reference proteome</keyword>
<evidence type="ECO:0000313" key="1">
    <source>
        <dbReference type="EMBL" id="RPA75546.1"/>
    </source>
</evidence>
<reference evidence="1 2" key="1">
    <citation type="journal article" date="2018" name="Nat. Ecol. Evol.">
        <title>Pezizomycetes genomes reveal the molecular basis of ectomycorrhizal truffle lifestyle.</title>
        <authorList>
            <person name="Murat C."/>
            <person name="Payen T."/>
            <person name="Noel B."/>
            <person name="Kuo A."/>
            <person name="Morin E."/>
            <person name="Chen J."/>
            <person name="Kohler A."/>
            <person name="Krizsan K."/>
            <person name="Balestrini R."/>
            <person name="Da Silva C."/>
            <person name="Montanini B."/>
            <person name="Hainaut M."/>
            <person name="Levati E."/>
            <person name="Barry K.W."/>
            <person name="Belfiori B."/>
            <person name="Cichocki N."/>
            <person name="Clum A."/>
            <person name="Dockter R.B."/>
            <person name="Fauchery L."/>
            <person name="Guy J."/>
            <person name="Iotti M."/>
            <person name="Le Tacon F."/>
            <person name="Lindquist E.A."/>
            <person name="Lipzen A."/>
            <person name="Malagnac F."/>
            <person name="Mello A."/>
            <person name="Molinier V."/>
            <person name="Miyauchi S."/>
            <person name="Poulain J."/>
            <person name="Riccioni C."/>
            <person name="Rubini A."/>
            <person name="Sitrit Y."/>
            <person name="Splivallo R."/>
            <person name="Traeger S."/>
            <person name="Wang M."/>
            <person name="Zifcakova L."/>
            <person name="Wipf D."/>
            <person name="Zambonelli A."/>
            <person name="Paolocci F."/>
            <person name="Nowrousian M."/>
            <person name="Ottonello S."/>
            <person name="Baldrian P."/>
            <person name="Spatafora J.W."/>
            <person name="Henrissat B."/>
            <person name="Nagy L.G."/>
            <person name="Aury J.M."/>
            <person name="Wincker P."/>
            <person name="Grigoriev I.V."/>
            <person name="Bonfante P."/>
            <person name="Martin F.M."/>
        </authorList>
    </citation>
    <scope>NUCLEOTIDE SEQUENCE [LARGE SCALE GENOMIC DNA]</scope>
    <source>
        <strain evidence="1 2">RN42</strain>
    </source>
</reference>
<dbReference type="Proteomes" id="UP000275078">
    <property type="component" value="Unassembled WGS sequence"/>
</dbReference>
<protein>
    <submittedName>
        <fullName evidence="1">Uncharacterized protein</fullName>
    </submittedName>
</protein>
<dbReference type="EMBL" id="ML119761">
    <property type="protein sequence ID" value="RPA75546.1"/>
    <property type="molecule type" value="Genomic_DNA"/>
</dbReference>
<sequence length="189" mass="22189">MQELYRPLEQKYFDTPGTLESAATFHLPSSSLVTASGTSMKLGLISICDPDIQFRQVDEDVVPSDWVEPQDELCDGFESIEKPIPTLKWREDGTYDRKGNLVPPDLEAMRATKWPEGLKRLSWMEVRLEFREHVGRYWEVRGYSPVETEEEREKFVWAWWDHVGYKEETDSEPGNVQLCRDCRRKRSQK</sequence>
<name>A0A3N4HRD2_ASCIM</name>
<dbReference type="AlphaFoldDB" id="A0A3N4HRD2"/>
<proteinExistence type="predicted"/>
<organism evidence="1 2">
    <name type="scientific">Ascobolus immersus RN42</name>
    <dbReference type="NCBI Taxonomy" id="1160509"/>
    <lineage>
        <taxon>Eukaryota</taxon>
        <taxon>Fungi</taxon>
        <taxon>Dikarya</taxon>
        <taxon>Ascomycota</taxon>
        <taxon>Pezizomycotina</taxon>
        <taxon>Pezizomycetes</taxon>
        <taxon>Pezizales</taxon>
        <taxon>Ascobolaceae</taxon>
        <taxon>Ascobolus</taxon>
    </lineage>
</organism>
<evidence type="ECO:0000313" key="2">
    <source>
        <dbReference type="Proteomes" id="UP000275078"/>
    </source>
</evidence>
<accession>A0A3N4HRD2</accession>